<dbReference type="SUPFAM" id="SSF81383">
    <property type="entry name" value="F-box domain"/>
    <property type="match status" value="1"/>
</dbReference>
<dbReference type="Proteomes" id="UP000298327">
    <property type="component" value="Unassembled WGS sequence"/>
</dbReference>
<comment type="caution">
    <text evidence="1">The sequence shown here is derived from an EMBL/GenBank/DDBJ whole genome shotgun (WGS) entry which is preliminary data.</text>
</comment>
<dbReference type="OrthoDB" id="3758141at2759"/>
<evidence type="ECO:0000313" key="2">
    <source>
        <dbReference type="Proteomes" id="UP000298327"/>
    </source>
</evidence>
<accession>A0A4Y9YVY8</accession>
<gene>
    <name evidence="1" type="ORF">EVG20_g5175</name>
</gene>
<dbReference type="EMBL" id="SEOQ01000296">
    <property type="protein sequence ID" value="TFY65910.1"/>
    <property type="molecule type" value="Genomic_DNA"/>
</dbReference>
<evidence type="ECO:0000313" key="1">
    <source>
        <dbReference type="EMBL" id="TFY65910.1"/>
    </source>
</evidence>
<name>A0A4Y9YVY8_9AGAM</name>
<organism evidence="1 2">
    <name type="scientific">Dentipellis fragilis</name>
    <dbReference type="NCBI Taxonomy" id="205917"/>
    <lineage>
        <taxon>Eukaryota</taxon>
        <taxon>Fungi</taxon>
        <taxon>Dikarya</taxon>
        <taxon>Basidiomycota</taxon>
        <taxon>Agaricomycotina</taxon>
        <taxon>Agaricomycetes</taxon>
        <taxon>Russulales</taxon>
        <taxon>Hericiaceae</taxon>
        <taxon>Dentipellis</taxon>
    </lineage>
</organism>
<proteinExistence type="predicted"/>
<protein>
    <recommendedName>
        <fullName evidence="3">F-box domain-containing protein</fullName>
    </recommendedName>
</protein>
<evidence type="ECO:0008006" key="3">
    <source>
        <dbReference type="Google" id="ProtNLM"/>
    </source>
</evidence>
<reference evidence="1 2" key="1">
    <citation type="submission" date="2019-02" db="EMBL/GenBank/DDBJ databases">
        <title>Genome sequencing of the rare red list fungi Dentipellis fragilis.</title>
        <authorList>
            <person name="Buettner E."/>
            <person name="Kellner H."/>
        </authorList>
    </citation>
    <scope>NUCLEOTIDE SEQUENCE [LARGE SCALE GENOMIC DNA]</scope>
    <source>
        <strain evidence="1 2">DSM 105465</strain>
    </source>
</reference>
<keyword evidence="2" id="KW-1185">Reference proteome</keyword>
<sequence length="138" mass="15556">MPHTLPTIPAELIQEIALLLPSTVDIINCRSICRSMTSALSTTALFKRRLVSSGWDLDAWEAEEREDSMLDERLQRWMQIDFMHIRVLEFLAEACSYEHFQPVASGIDPTAGLMEASTSRTRALIQWSNAASNRSSLS</sequence>
<dbReference type="AlphaFoldDB" id="A0A4Y9YVY8"/>
<dbReference type="InterPro" id="IPR036047">
    <property type="entry name" value="F-box-like_dom_sf"/>
</dbReference>